<protein>
    <recommendedName>
        <fullName evidence="3">Lipoprotein</fullName>
    </recommendedName>
</protein>
<evidence type="ECO:0008006" key="3">
    <source>
        <dbReference type="Google" id="ProtNLM"/>
    </source>
</evidence>
<reference evidence="1 2" key="1">
    <citation type="submission" date="2015-07" db="EMBL/GenBank/DDBJ databases">
        <title>Genome sequence of Ornatilinea apprima DSM 23815.</title>
        <authorList>
            <person name="Hemp J."/>
            <person name="Ward L.M."/>
            <person name="Pace L.A."/>
            <person name="Fischer W.W."/>
        </authorList>
    </citation>
    <scope>NUCLEOTIDE SEQUENCE [LARGE SCALE GENOMIC DNA]</scope>
    <source>
        <strain evidence="1 2">P3M-1</strain>
    </source>
</reference>
<keyword evidence="2" id="KW-1185">Reference proteome</keyword>
<dbReference type="STRING" id="1134406.ADN00_10690"/>
<dbReference type="PROSITE" id="PS51257">
    <property type="entry name" value="PROKAR_LIPOPROTEIN"/>
    <property type="match status" value="1"/>
</dbReference>
<dbReference type="EMBL" id="LGCL01000024">
    <property type="protein sequence ID" value="KPL77025.1"/>
    <property type="molecule type" value="Genomic_DNA"/>
</dbReference>
<name>A0A0P6XLB6_9CHLR</name>
<organism evidence="1 2">
    <name type="scientific">Ornatilinea apprima</name>
    <dbReference type="NCBI Taxonomy" id="1134406"/>
    <lineage>
        <taxon>Bacteria</taxon>
        <taxon>Bacillati</taxon>
        <taxon>Chloroflexota</taxon>
        <taxon>Anaerolineae</taxon>
        <taxon>Anaerolineales</taxon>
        <taxon>Anaerolineaceae</taxon>
        <taxon>Ornatilinea</taxon>
    </lineage>
</organism>
<proteinExistence type="predicted"/>
<sequence>MKTWTDFQRIAAIGIILAVGLLLSGCAAGAVSPAANTSFSDLYAIDPALREYYQDLGGKDVVGAVISQPYKENEITCQYAANALLCFNPSATGERRFFLSPISLSFNVPPGHHQPDAPVYPPFQLVIDNLLGREQAGRVLTEVLYDPHMRRIEQYFENVGFYQDVSVSGGSSVRLLPYGAYVMSQNQPMKYPEVMHPENQKVAMPFATALDRLGGFSFLGQPISEPHTAADGSLEQVFENAVLYAPGGQPQAVGLRNLPIQLQMIAHPPVEKKYDLSQNVVFYPTEGKLGYHVPVLFDTYIAQHGGVEISGKPIADTFRYDDQIDRQCYENYCLEYFPQAAPDQRVRLTPLGYRYLQMAGIPALDSRPSVLASSAPALPTPAEEAAAQPPQEAVSVPVTAIEAPAPPSSEVTLRISRQFAEIPPDGTQVIHLTIHQAVDLQPVSSVQASISLDTPNGLIYYYAPPTNASGRASFAVPPIEGIESGSVIGFDVCLEQAGGAPVCEHGSYLVMQ</sequence>
<accession>A0A0P6XLB6</accession>
<dbReference type="AlphaFoldDB" id="A0A0P6XLB6"/>
<dbReference type="Proteomes" id="UP000050417">
    <property type="component" value="Unassembled WGS sequence"/>
</dbReference>
<dbReference type="PATRIC" id="fig|1134406.4.peg.2612"/>
<evidence type="ECO:0000313" key="1">
    <source>
        <dbReference type="EMBL" id="KPL77025.1"/>
    </source>
</evidence>
<gene>
    <name evidence="1" type="ORF">ADN00_10690</name>
</gene>
<evidence type="ECO:0000313" key="2">
    <source>
        <dbReference type="Proteomes" id="UP000050417"/>
    </source>
</evidence>
<comment type="caution">
    <text evidence="1">The sequence shown here is derived from an EMBL/GenBank/DDBJ whole genome shotgun (WGS) entry which is preliminary data.</text>
</comment>